<dbReference type="RefSeq" id="WP_234781972.1">
    <property type="nucleotide sequence ID" value="NZ_LNQB01000083.1"/>
</dbReference>
<evidence type="ECO:0000313" key="4">
    <source>
        <dbReference type="Proteomes" id="UP000078507"/>
    </source>
</evidence>
<name>A0A178Y3S0_SINSA</name>
<keyword evidence="1" id="KW-0732">Signal</keyword>
<dbReference type="EMBL" id="LNQB01000083">
    <property type="protein sequence ID" value="OAP42218.1"/>
    <property type="molecule type" value="Genomic_DNA"/>
</dbReference>
<dbReference type="Proteomes" id="UP000078507">
    <property type="component" value="Unassembled WGS sequence"/>
</dbReference>
<dbReference type="STRING" id="36856.ATB98_07405"/>
<proteinExistence type="predicted"/>
<feature type="signal peptide" evidence="1">
    <location>
        <begin position="1"/>
        <end position="20"/>
    </location>
</feature>
<dbReference type="AlphaFoldDB" id="A0A178Y3S0"/>
<dbReference type="Pfam" id="PF13670">
    <property type="entry name" value="PepSY_2"/>
    <property type="match status" value="1"/>
</dbReference>
<evidence type="ECO:0000313" key="3">
    <source>
        <dbReference type="EMBL" id="OAP42218.1"/>
    </source>
</evidence>
<gene>
    <name evidence="3" type="ORF">ATB98_07405</name>
</gene>
<evidence type="ECO:0000256" key="1">
    <source>
        <dbReference type="SAM" id="SignalP"/>
    </source>
</evidence>
<accession>A0A178Y3S0</accession>
<evidence type="ECO:0000259" key="2">
    <source>
        <dbReference type="Pfam" id="PF13670"/>
    </source>
</evidence>
<sequence>MKTQLMLTMAAVILPGLAFADDDNASCTKEPQSAWMKPQDAAAQLQEAGYSEVRDIKVSGTCYEIYAFTAKHERAEVYMNPVTAEIVKAEVDD</sequence>
<organism evidence="3 4">
    <name type="scientific">Sinorhizobium saheli</name>
    <dbReference type="NCBI Taxonomy" id="36856"/>
    <lineage>
        <taxon>Bacteria</taxon>
        <taxon>Pseudomonadati</taxon>
        <taxon>Pseudomonadota</taxon>
        <taxon>Alphaproteobacteria</taxon>
        <taxon>Hyphomicrobiales</taxon>
        <taxon>Rhizobiaceae</taxon>
        <taxon>Sinorhizobium/Ensifer group</taxon>
        <taxon>Sinorhizobium</taxon>
    </lineage>
</organism>
<feature type="domain" description="PepSY" evidence="2">
    <location>
        <begin position="5"/>
        <end position="89"/>
    </location>
</feature>
<comment type="caution">
    <text evidence="3">The sequence shown here is derived from an EMBL/GenBank/DDBJ whole genome shotgun (WGS) entry which is preliminary data.</text>
</comment>
<dbReference type="InterPro" id="IPR025711">
    <property type="entry name" value="PepSY"/>
</dbReference>
<feature type="chain" id="PRO_5008097500" description="PepSY domain-containing protein" evidence="1">
    <location>
        <begin position="21"/>
        <end position="93"/>
    </location>
</feature>
<protein>
    <recommendedName>
        <fullName evidence="2">PepSY domain-containing protein</fullName>
    </recommendedName>
</protein>
<reference evidence="3 4" key="1">
    <citation type="submission" date="2015-11" db="EMBL/GenBank/DDBJ databases">
        <title>Ensifer anhuiense sp. nov., an effective nitrogen fixation bacterium with Glycine soja.</title>
        <authorList>
            <person name="Yan H."/>
            <person name="Chen W."/>
        </authorList>
    </citation>
    <scope>NUCLEOTIDE SEQUENCE [LARGE SCALE GENOMIC DNA]</scope>
    <source>
        <strain evidence="3 4">LMG 7837</strain>
    </source>
</reference>
<keyword evidence="4" id="KW-1185">Reference proteome</keyword>